<dbReference type="Proteomes" id="UP001054821">
    <property type="component" value="Chromosome 3"/>
</dbReference>
<proteinExistence type="predicted"/>
<dbReference type="EMBL" id="CABIKO010000041">
    <property type="protein sequence ID" value="VVA20076.1"/>
    <property type="molecule type" value="Genomic_DNA"/>
</dbReference>
<evidence type="ECO:0000313" key="5">
    <source>
        <dbReference type="Proteomes" id="UP001054821"/>
    </source>
</evidence>
<reference evidence="4" key="3">
    <citation type="journal article" date="2020" name="Plant J.">
        <title>Transposons played a major role in the diversification between the closely related almond and peach genomes: results from the almond genome sequence.</title>
        <authorList>
            <person name="Alioto T."/>
            <person name="Alexiou K.G."/>
            <person name="Bardil A."/>
            <person name="Barteri F."/>
            <person name="Castanera R."/>
            <person name="Cruz F."/>
            <person name="Dhingra A."/>
            <person name="Duval H."/>
            <person name="Fernandez I Marti A."/>
            <person name="Frias L."/>
            <person name="Galan B."/>
            <person name="Garcia J.L."/>
            <person name="Howad W."/>
            <person name="Gomez-Garrido J."/>
            <person name="Gut M."/>
            <person name="Julca I."/>
            <person name="Morata J."/>
            <person name="Puigdomenech P."/>
            <person name="Ribeca P."/>
            <person name="Rubio Cabetas M.J."/>
            <person name="Vlasova A."/>
            <person name="Wirthensohn M."/>
            <person name="Garcia-Mas J."/>
            <person name="Gabaldon T."/>
            <person name="Casacuberta J.M."/>
            <person name="Arus P."/>
        </authorList>
    </citation>
    <scope>NUCLEOTIDE SEQUENCE [LARGE SCALE GENOMIC DNA]</scope>
    <source>
        <strain evidence="4">cv. Texas</strain>
    </source>
</reference>
<evidence type="ECO:0000313" key="4">
    <source>
        <dbReference type="Proteomes" id="UP000327085"/>
    </source>
</evidence>
<dbReference type="EMBL" id="AP019299">
    <property type="protein sequence ID" value="BBH00289.1"/>
    <property type="molecule type" value="Genomic_DNA"/>
</dbReference>
<evidence type="ECO:0000313" key="1">
    <source>
        <dbReference type="EMBL" id="BBH00289.1"/>
    </source>
</evidence>
<dbReference type="Gramene" id="VVA20076">
    <property type="protein sequence ID" value="VVA20076"/>
    <property type="gene ID" value="Prudul26B000251"/>
</dbReference>
<dbReference type="PANTHER" id="PTHR34133:SF8">
    <property type="entry name" value="OS07G0633000 PROTEIN"/>
    <property type="match status" value="1"/>
</dbReference>
<accession>A0A4Y1R7Y4</accession>
<reference evidence="2 5" key="4">
    <citation type="journal article" date="2022" name="G3 (Bethesda)">
        <title>Whole-genome sequence and methylome profiling of the almond [Prunus dulcis (Mill.) D.A. Webb] cultivar 'Nonpareil'.</title>
        <authorList>
            <person name="D'Amico-Willman K.M."/>
            <person name="Ouma W.Z."/>
            <person name="Meulia T."/>
            <person name="Sideli G.M."/>
            <person name="Gradziel T.M."/>
            <person name="Fresnedo-Ramirez J."/>
        </authorList>
    </citation>
    <scope>NUCLEOTIDE SEQUENCE [LARGE SCALE GENOMIC DNA]</scope>
    <source>
        <strain evidence="2">Clone GOH B32 T37-40</strain>
    </source>
</reference>
<dbReference type="Proteomes" id="UP000327085">
    <property type="component" value="Chromosome 3"/>
</dbReference>
<dbReference type="PANTHER" id="PTHR34133">
    <property type="entry name" value="OS07G0633000 PROTEIN"/>
    <property type="match status" value="1"/>
</dbReference>
<reference evidence="1" key="1">
    <citation type="journal article" date="2019" name="Science">
        <title>Mutation of a bHLH transcription factor allowed almond domestication.</title>
        <authorList>
            <person name="Sanchez-Perez R."/>
            <person name="Pavan S."/>
            <person name="Mazzeo R."/>
            <person name="Moldovan C."/>
            <person name="Aiese Cigliano R."/>
            <person name="Del Cueto J."/>
            <person name="Ricciardi F."/>
            <person name="Lotti C."/>
            <person name="Ricciardi L."/>
            <person name="Dicenta F."/>
            <person name="Lopez-Marques R.L."/>
            <person name="Lindberg Moller B."/>
        </authorList>
    </citation>
    <scope>NUCLEOTIDE SEQUENCE</scope>
</reference>
<organism evidence="1">
    <name type="scientific">Prunus dulcis</name>
    <name type="common">Almond</name>
    <name type="synonym">Amygdalus dulcis</name>
    <dbReference type="NCBI Taxonomy" id="3755"/>
    <lineage>
        <taxon>Eukaryota</taxon>
        <taxon>Viridiplantae</taxon>
        <taxon>Streptophyta</taxon>
        <taxon>Embryophyta</taxon>
        <taxon>Tracheophyta</taxon>
        <taxon>Spermatophyta</taxon>
        <taxon>Magnoliopsida</taxon>
        <taxon>eudicotyledons</taxon>
        <taxon>Gunneridae</taxon>
        <taxon>Pentapetalae</taxon>
        <taxon>rosids</taxon>
        <taxon>fabids</taxon>
        <taxon>Rosales</taxon>
        <taxon>Rosaceae</taxon>
        <taxon>Amygdaloideae</taxon>
        <taxon>Amygdaleae</taxon>
        <taxon>Prunus</taxon>
    </lineage>
</organism>
<dbReference type="Pfam" id="PF09366">
    <property type="entry name" value="DUF1997"/>
    <property type="match status" value="1"/>
</dbReference>
<sequence length="252" mass="29447">MGEVAAAGLFSVWHCQPLFCPRRGMRAGAENLKGKLMKKQDRLCHVKALFNPSLPKKKEPLTFYFRHTIDAPLYESPRAPFYQYLEDEQRVFKAIFQDEEKTQLNEEEWRIQMPTMQVLFLSIYLILYVKLRMKSMGKDYPSHVPQDISKVLEIDITRWELRGPSDYEPGDFSLTIKGTIYSERQGAQSWLRNIFDINISFIVSPLLAWVPDDVMRNITKTLVKTTMDDVKVNARLLADYDKFKTEKLKNVV</sequence>
<dbReference type="AlphaFoldDB" id="A0A4Y1R7Y4"/>
<dbReference type="EMBL" id="JAJFAZ020000003">
    <property type="protein sequence ID" value="KAI5340941.1"/>
    <property type="molecule type" value="Genomic_DNA"/>
</dbReference>
<keyword evidence="5" id="KW-1185">Reference proteome</keyword>
<dbReference type="InterPro" id="IPR018971">
    <property type="entry name" value="DUF1997"/>
</dbReference>
<dbReference type="OMA" id="FRLKMRP"/>
<name>A0A4Y1R7Y4_PRUDU</name>
<gene>
    <name evidence="3" type="ORF">ALMOND_2B000251</name>
    <name evidence="2" type="ORF">L3X38_020215</name>
    <name evidence="1" type="ORF">Prudu_010239</name>
</gene>
<evidence type="ECO:0000313" key="3">
    <source>
        <dbReference type="EMBL" id="VVA20076.1"/>
    </source>
</evidence>
<reference evidence="3" key="2">
    <citation type="submission" date="2019-07" db="EMBL/GenBank/DDBJ databases">
        <authorList>
            <person name="Alioto T."/>
            <person name="Alioto T."/>
            <person name="Gomez Garrido J."/>
        </authorList>
    </citation>
    <scope>NUCLEOTIDE SEQUENCE</scope>
</reference>
<protein>
    <submittedName>
        <fullName evidence="3">PREDICTED: 0_18587_01</fullName>
    </submittedName>
</protein>
<evidence type="ECO:0000313" key="2">
    <source>
        <dbReference type="EMBL" id="KAI5340941.1"/>
    </source>
</evidence>